<dbReference type="GO" id="GO:0000976">
    <property type="term" value="F:transcription cis-regulatory region binding"/>
    <property type="evidence" value="ECO:0007669"/>
    <property type="project" value="TreeGrafter"/>
</dbReference>
<feature type="compositionally biased region" description="Polar residues" evidence="6">
    <location>
        <begin position="95"/>
        <end position="107"/>
    </location>
</feature>
<evidence type="ECO:0000313" key="8">
    <source>
        <dbReference type="EMBL" id="KAK2598505.1"/>
    </source>
</evidence>
<evidence type="ECO:0000256" key="2">
    <source>
        <dbReference type="ARBA" id="ARBA00023015"/>
    </source>
</evidence>
<organism evidence="8 9">
    <name type="scientific">Phomopsis amygdali</name>
    <name type="common">Fusicoccum amygdali</name>
    <dbReference type="NCBI Taxonomy" id="1214568"/>
    <lineage>
        <taxon>Eukaryota</taxon>
        <taxon>Fungi</taxon>
        <taxon>Dikarya</taxon>
        <taxon>Ascomycota</taxon>
        <taxon>Pezizomycotina</taxon>
        <taxon>Sordariomycetes</taxon>
        <taxon>Sordariomycetidae</taxon>
        <taxon>Diaporthales</taxon>
        <taxon>Diaporthaceae</taxon>
        <taxon>Diaporthe</taxon>
    </lineage>
</organism>
<evidence type="ECO:0000256" key="5">
    <source>
        <dbReference type="ARBA" id="ARBA00023242"/>
    </source>
</evidence>
<dbReference type="PANTHER" id="PTHR31845:SF10">
    <property type="entry name" value="ZN(II)2CYS6 TRANSCRIPTION FACTOR (EUROFUNG)"/>
    <property type="match status" value="1"/>
</dbReference>
<dbReference type="PROSITE" id="PS00463">
    <property type="entry name" value="ZN2_CY6_FUNGAL_1"/>
    <property type="match status" value="1"/>
</dbReference>
<evidence type="ECO:0000313" key="9">
    <source>
        <dbReference type="Proteomes" id="UP001265746"/>
    </source>
</evidence>
<feature type="domain" description="Zn(2)-C6 fungal-type" evidence="7">
    <location>
        <begin position="20"/>
        <end position="52"/>
    </location>
</feature>
<protein>
    <recommendedName>
        <fullName evidence="7">Zn(2)-C6 fungal-type domain-containing protein</fullName>
    </recommendedName>
</protein>
<keyword evidence="4" id="KW-0804">Transcription</keyword>
<keyword evidence="3" id="KW-0238">DNA-binding</keyword>
<evidence type="ECO:0000256" key="3">
    <source>
        <dbReference type="ARBA" id="ARBA00023125"/>
    </source>
</evidence>
<reference evidence="8" key="1">
    <citation type="submission" date="2023-06" db="EMBL/GenBank/DDBJ databases">
        <authorList>
            <person name="Noh H."/>
        </authorList>
    </citation>
    <scope>NUCLEOTIDE SEQUENCE</scope>
    <source>
        <strain evidence="8">DUCC20226</strain>
    </source>
</reference>
<dbReference type="GO" id="GO:0005634">
    <property type="term" value="C:nucleus"/>
    <property type="evidence" value="ECO:0007669"/>
    <property type="project" value="UniProtKB-SubCell"/>
</dbReference>
<dbReference type="SUPFAM" id="SSF57701">
    <property type="entry name" value="Zn2/Cys6 DNA-binding domain"/>
    <property type="match status" value="1"/>
</dbReference>
<evidence type="ECO:0000259" key="7">
    <source>
        <dbReference type="PROSITE" id="PS50048"/>
    </source>
</evidence>
<dbReference type="Proteomes" id="UP001265746">
    <property type="component" value="Unassembled WGS sequence"/>
</dbReference>
<name>A0AAD9S3M7_PHOAM</name>
<comment type="caution">
    <text evidence="8">The sequence shown here is derived from an EMBL/GenBank/DDBJ whole genome shotgun (WGS) entry which is preliminary data.</text>
</comment>
<keyword evidence="2" id="KW-0805">Transcription regulation</keyword>
<keyword evidence="5" id="KW-0539">Nucleus</keyword>
<dbReference type="EMBL" id="JAUJFL010000008">
    <property type="protein sequence ID" value="KAK2598505.1"/>
    <property type="molecule type" value="Genomic_DNA"/>
</dbReference>
<keyword evidence="9" id="KW-1185">Reference proteome</keyword>
<dbReference type="InterPro" id="IPR036864">
    <property type="entry name" value="Zn2-C6_fun-type_DNA-bd_sf"/>
</dbReference>
<sequence>MQKQKRDGALKSGNQSLLRTCQVCSHAKLRCDRTQNSGFCDRCLRLNKTCIFPPARRGTAPAQRVNRISQLEAKIAKLDNILASQHVESGGSEASPVSGSRSSSTAAGETADEASRIQHANGVSLDPFQLGLLSIETGEILLDRFRRSLSPYFPFVVIPQSSKVADLHREKPIVCLAVLFAASIDDRALQAHIARLFEHMLATALLQGSISTLENLQGLLIYISWAQYQPRPRKHTQNMFLAMSIIYDLRFHKPRYLSTRVLAHDSGAATGGLRSDEIHAAELLLGEMALPGSPVGLSLDPSASLAESISAVKSLMEIFLSAEPGQETCFTNVAWIMFGYGLSLGVRLDILCTTCGISATRATELRGSLGMPQILQGVVERLRTSVPQNIDTDAEAHPFCPFLSRAEAVESWYVRHGPPAAPECAPVVNQPCPQTLVRTQQDDHRRNALSSHPHPDMEVEGLFGTTNNQDSDFAFDPEMLAFEGLDFADMDFAMDHQEAWNPFVFPDGAY</sequence>
<proteinExistence type="predicted"/>
<accession>A0AAD9S3M7</accession>
<dbReference type="GO" id="GO:0000981">
    <property type="term" value="F:DNA-binding transcription factor activity, RNA polymerase II-specific"/>
    <property type="evidence" value="ECO:0007669"/>
    <property type="project" value="InterPro"/>
</dbReference>
<evidence type="ECO:0000256" key="1">
    <source>
        <dbReference type="ARBA" id="ARBA00004123"/>
    </source>
</evidence>
<dbReference type="InterPro" id="IPR051089">
    <property type="entry name" value="prtT"/>
</dbReference>
<gene>
    <name evidence="8" type="ORF">N8I77_011915</name>
</gene>
<dbReference type="CDD" id="cd12148">
    <property type="entry name" value="fungal_TF_MHR"/>
    <property type="match status" value="1"/>
</dbReference>
<dbReference type="CDD" id="cd00067">
    <property type="entry name" value="GAL4"/>
    <property type="match status" value="1"/>
</dbReference>
<feature type="region of interest" description="Disordered" evidence="6">
    <location>
        <begin position="88"/>
        <end position="113"/>
    </location>
</feature>
<dbReference type="AlphaFoldDB" id="A0AAD9S3M7"/>
<dbReference type="PANTHER" id="PTHR31845">
    <property type="entry name" value="FINGER DOMAIN PROTEIN, PUTATIVE-RELATED"/>
    <property type="match status" value="1"/>
</dbReference>
<dbReference type="Gene3D" id="4.10.240.10">
    <property type="entry name" value="Zn(2)-C6 fungal-type DNA-binding domain"/>
    <property type="match status" value="1"/>
</dbReference>
<comment type="subcellular location">
    <subcellularLocation>
        <location evidence="1">Nucleus</location>
    </subcellularLocation>
</comment>
<dbReference type="PROSITE" id="PS50048">
    <property type="entry name" value="ZN2_CY6_FUNGAL_2"/>
    <property type="match status" value="1"/>
</dbReference>
<dbReference type="GO" id="GO:0008270">
    <property type="term" value="F:zinc ion binding"/>
    <property type="evidence" value="ECO:0007669"/>
    <property type="project" value="InterPro"/>
</dbReference>
<evidence type="ECO:0000256" key="6">
    <source>
        <dbReference type="SAM" id="MobiDB-lite"/>
    </source>
</evidence>
<evidence type="ECO:0000256" key="4">
    <source>
        <dbReference type="ARBA" id="ARBA00023163"/>
    </source>
</evidence>
<dbReference type="SMART" id="SM00066">
    <property type="entry name" value="GAL4"/>
    <property type="match status" value="1"/>
</dbReference>
<dbReference type="InterPro" id="IPR001138">
    <property type="entry name" value="Zn2Cys6_DnaBD"/>
</dbReference>